<reference evidence="3" key="1">
    <citation type="submission" date="2025-08" db="UniProtKB">
        <authorList>
            <consortium name="RefSeq"/>
        </authorList>
    </citation>
    <scope>IDENTIFICATION</scope>
    <source>
        <strain evidence="3">11010-0011.00</strain>
        <tissue evidence="3">Whole body</tissue>
    </source>
</reference>
<feature type="region of interest" description="Disordered" evidence="1">
    <location>
        <begin position="182"/>
        <end position="204"/>
    </location>
</feature>
<name>A0A6J2TR39_DROLE</name>
<dbReference type="GeneID" id="115627553"/>
<dbReference type="Proteomes" id="UP000504634">
    <property type="component" value="Unplaced"/>
</dbReference>
<proteinExistence type="predicted"/>
<gene>
    <name evidence="3" type="primary">LOC115627553</name>
</gene>
<protein>
    <submittedName>
        <fullName evidence="3">Uncharacterized protein LOC115627553</fullName>
    </submittedName>
</protein>
<evidence type="ECO:0000256" key="1">
    <source>
        <dbReference type="SAM" id="MobiDB-lite"/>
    </source>
</evidence>
<evidence type="ECO:0000313" key="3">
    <source>
        <dbReference type="RefSeq" id="XP_030379131.1"/>
    </source>
</evidence>
<dbReference type="AlphaFoldDB" id="A0A6J2TR39"/>
<sequence>MSTDETSIEWSELDRVIAAMYRPKTAEARSPSHVNQKPKDNTYIIFSPGNPTLFLNSLDPILATESERTLLDRHLTGVKTAKHAGPMWPNPAVLTMGMQSASNTISRTSTMPSTSAAAAAAAAANISISAKVVPSSRKGRISRMPHATPSTIPNKLRRKRTVKHKPEQNNVIAQLALTFADPSRQTRTKESMKKKNLNLVKYPK</sequence>
<accession>A0A6J2TR39</accession>
<dbReference type="RefSeq" id="XP_030379131.1">
    <property type="nucleotide sequence ID" value="XM_030523271.1"/>
</dbReference>
<evidence type="ECO:0000313" key="2">
    <source>
        <dbReference type="Proteomes" id="UP000504634"/>
    </source>
</evidence>
<organism evidence="2 3">
    <name type="scientific">Drosophila lebanonensis</name>
    <name type="common">Fruit fly</name>
    <name type="synonym">Scaptodrosophila lebanonensis</name>
    <dbReference type="NCBI Taxonomy" id="7225"/>
    <lineage>
        <taxon>Eukaryota</taxon>
        <taxon>Metazoa</taxon>
        <taxon>Ecdysozoa</taxon>
        <taxon>Arthropoda</taxon>
        <taxon>Hexapoda</taxon>
        <taxon>Insecta</taxon>
        <taxon>Pterygota</taxon>
        <taxon>Neoptera</taxon>
        <taxon>Endopterygota</taxon>
        <taxon>Diptera</taxon>
        <taxon>Brachycera</taxon>
        <taxon>Muscomorpha</taxon>
        <taxon>Ephydroidea</taxon>
        <taxon>Drosophilidae</taxon>
        <taxon>Scaptodrosophila</taxon>
    </lineage>
</organism>
<keyword evidence="2" id="KW-1185">Reference proteome</keyword>